<gene>
    <name evidence="6" type="ordered locus">Ping_1620</name>
</gene>
<evidence type="ECO:0000256" key="3">
    <source>
        <dbReference type="ARBA" id="ARBA00022723"/>
    </source>
</evidence>
<dbReference type="PANTHER" id="PTHR19288:SF46">
    <property type="entry name" value="HALOACID DEHALOGENASE-LIKE HYDROLASE DOMAIN-CONTAINING PROTEIN 2"/>
    <property type="match status" value="1"/>
</dbReference>
<reference evidence="6 7" key="1">
    <citation type="submission" date="2007-01" db="EMBL/GenBank/DDBJ databases">
        <title>Complete sequence of Psychromonas ingrahamii 37.</title>
        <authorList>
            <consortium name="US DOE Joint Genome Institute"/>
            <person name="Copeland A."/>
            <person name="Lucas S."/>
            <person name="Lapidus A."/>
            <person name="Barry K."/>
            <person name="Detter J.C."/>
            <person name="Glavina del Rio T."/>
            <person name="Hammon N."/>
            <person name="Israni S."/>
            <person name="Dalin E."/>
            <person name="Tice H."/>
            <person name="Pitluck S."/>
            <person name="Thompson L.S."/>
            <person name="Brettin T."/>
            <person name="Bruce D."/>
            <person name="Han C."/>
            <person name="Tapia R."/>
            <person name="Schmutz J."/>
            <person name="Larimer F."/>
            <person name="Land M."/>
            <person name="Hauser L."/>
            <person name="Kyrpides N."/>
            <person name="Ivanova N."/>
            <person name="Staley J."/>
            <person name="Richardson P."/>
        </authorList>
    </citation>
    <scope>NUCLEOTIDE SEQUENCE [LARGE SCALE GENOMIC DNA]</scope>
    <source>
        <strain evidence="6 7">37</strain>
    </source>
</reference>
<dbReference type="NCBIfam" id="TIGR01458">
    <property type="entry name" value="HAD-SF-IIA-hyp3"/>
    <property type="match status" value="1"/>
</dbReference>
<dbReference type="InterPro" id="IPR006439">
    <property type="entry name" value="HAD-SF_hydro_IA"/>
</dbReference>
<comment type="cofactor">
    <cofactor evidence="1">
        <name>Mg(2+)</name>
        <dbReference type="ChEBI" id="CHEBI:18420"/>
    </cofactor>
</comment>
<evidence type="ECO:0000256" key="4">
    <source>
        <dbReference type="ARBA" id="ARBA00022842"/>
    </source>
</evidence>
<dbReference type="eggNOG" id="COG0647">
    <property type="taxonomic scope" value="Bacteria"/>
</dbReference>
<dbReference type="Proteomes" id="UP000000639">
    <property type="component" value="Chromosome"/>
</dbReference>
<dbReference type="Pfam" id="PF13242">
    <property type="entry name" value="Hydrolase_like"/>
    <property type="match status" value="1"/>
</dbReference>
<dbReference type="HOGENOM" id="CLU_043473_4_0_6"/>
<dbReference type="GO" id="GO:0005737">
    <property type="term" value="C:cytoplasm"/>
    <property type="evidence" value="ECO:0007669"/>
    <property type="project" value="TreeGrafter"/>
</dbReference>
<dbReference type="InterPro" id="IPR006355">
    <property type="entry name" value="LHPP/HDHD2"/>
</dbReference>
<evidence type="ECO:0000313" key="7">
    <source>
        <dbReference type="Proteomes" id="UP000000639"/>
    </source>
</evidence>
<dbReference type="InterPro" id="IPR006357">
    <property type="entry name" value="HAD-SF_hydro_IIA"/>
</dbReference>
<dbReference type="Pfam" id="PF13344">
    <property type="entry name" value="Hydrolase_6"/>
    <property type="match status" value="1"/>
</dbReference>
<organism evidence="6 7">
    <name type="scientific">Psychromonas ingrahamii (strain DSM 17664 / CCUG 51855 / 37)</name>
    <dbReference type="NCBI Taxonomy" id="357804"/>
    <lineage>
        <taxon>Bacteria</taxon>
        <taxon>Pseudomonadati</taxon>
        <taxon>Pseudomonadota</taxon>
        <taxon>Gammaproteobacteria</taxon>
        <taxon>Alteromonadales</taxon>
        <taxon>Psychromonadaceae</taxon>
        <taxon>Psychromonas</taxon>
    </lineage>
</organism>
<comment type="similarity">
    <text evidence="2">Belongs to the HAD-like hydrolase superfamily.</text>
</comment>
<dbReference type="KEGG" id="pin:Ping_1620"/>
<dbReference type="PANTHER" id="PTHR19288">
    <property type="entry name" value="4-NITROPHENYLPHOSPHATASE-RELATED"/>
    <property type="match status" value="1"/>
</dbReference>
<dbReference type="Gene3D" id="3.40.50.1000">
    <property type="entry name" value="HAD superfamily/HAD-like"/>
    <property type="match status" value="2"/>
</dbReference>
<keyword evidence="7" id="KW-1185">Reference proteome</keyword>
<dbReference type="GO" id="GO:0016791">
    <property type="term" value="F:phosphatase activity"/>
    <property type="evidence" value="ECO:0007669"/>
    <property type="project" value="InterPro"/>
</dbReference>
<dbReference type="RefSeq" id="WP_011769977.1">
    <property type="nucleotide sequence ID" value="NC_008709.1"/>
</dbReference>
<dbReference type="NCBIfam" id="TIGR01549">
    <property type="entry name" value="HAD-SF-IA-v1"/>
    <property type="match status" value="1"/>
</dbReference>
<evidence type="ECO:0000313" key="6">
    <source>
        <dbReference type="EMBL" id="ABM03417.1"/>
    </source>
</evidence>
<accession>A1SVA2</accession>
<protein>
    <recommendedName>
        <fullName evidence="5">Haloacid dehalogenase-like hydrolase domain-containing protein 2</fullName>
    </recommendedName>
</protein>
<keyword evidence="6" id="KW-0378">Hydrolase</keyword>
<evidence type="ECO:0000256" key="1">
    <source>
        <dbReference type="ARBA" id="ARBA00001946"/>
    </source>
</evidence>
<dbReference type="STRING" id="357804.Ping_1620"/>
<keyword evidence="3" id="KW-0479">Metal-binding</keyword>
<dbReference type="SUPFAM" id="SSF56784">
    <property type="entry name" value="HAD-like"/>
    <property type="match status" value="1"/>
</dbReference>
<dbReference type="AlphaFoldDB" id="A1SVA2"/>
<dbReference type="NCBIfam" id="TIGR01460">
    <property type="entry name" value="HAD-SF-IIA"/>
    <property type="match status" value="1"/>
</dbReference>
<keyword evidence="4" id="KW-0460">Magnesium</keyword>
<evidence type="ECO:0000256" key="5">
    <source>
        <dbReference type="ARBA" id="ARBA00039666"/>
    </source>
</evidence>
<proteinExistence type="inferred from homology"/>
<name>A1SVA2_PSYIN</name>
<dbReference type="OrthoDB" id="148966at2"/>
<sequence>MLKALFIDLSGVLYEGHNVIPGAVAAIKKARASQLQLRFVTNTSRRTRTQLLTDLQNLGFDLQKKELFTAPVAVHAWLQEKKLRPYCLIHHNIKSEFADLLQAMPNAVVIGDAEQNFCYDKLNRAFQLCQQGAVLVGIGYNRYFKLEGQLLLDAGPFIKAIEFAALTQAIIIGKPSKDFFLQALASTGLSADQVLMIGDDIYGDIEGAINAGLLAGLVRTGKYQTGDEHKISAAHLTFNSIVDAVDYALSDQSNN</sequence>
<dbReference type="GO" id="GO:0046872">
    <property type="term" value="F:metal ion binding"/>
    <property type="evidence" value="ECO:0007669"/>
    <property type="project" value="UniProtKB-KW"/>
</dbReference>
<dbReference type="InterPro" id="IPR023214">
    <property type="entry name" value="HAD_sf"/>
</dbReference>
<dbReference type="EMBL" id="CP000510">
    <property type="protein sequence ID" value="ABM03417.1"/>
    <property type="molecule type" value="Genomic_DNA"/>
</dbReference>
<dbReference type="InterPro" id="IPR036412">
    <property type="entry name" value="HAD-like_sf"/>
</dbReference>
<evidence type="ECO:0000256" key="2">
    <source>
        <dbReference type="ARBA" id="ARBA00007958"/>
    </source>
</evidence>